<keyword evidence="1" id="KW-1185">Reference proteome</keyword>
<evidence type="ECO:0000313" key="1">
    <source>
        <dbReference type="Proteomes" id="UP000095283"/>
    </source>
</evidence>
<protein>
    <submittedName>
        <fullName evidence="2">Uncharacterized protein</fullName>
    </submittedName>
</protein>
<dbReference type="AlphaFoldDB" id="A0A1I7WE80"/>
<organism evidence="1 2">
    <name type="scientific">Heterorhabditis bacteriophora</name>
    <name type="common">Entomopathogenic nematode worm</name>
    <dbReference type="NCBI Taxonomy" id="37862"/>
    <lineage>
        <taxon>Eukaryota</taxon>
        <taxon>Metazoa</taxon>
        <taxon>Ecdysozoa</taxon>
        <taxon>Nematoda</taxon>
        <taxon>Chromadorea</taxon>
        <taxon>Rhabditida</taxon>
        <taxon>Rhabditina</taxon>
        <taxon>Rhabditomorpha</taxon>
        <taxon>Strongyloidea</taxon>
        <taxon>Heterorhabditidae</taxon>
        <taxon>Heterorhabditis</taxon>
    </lineage>
</organism>
<name>A0A1I7WE80_HETBA</name>
<proteinExistence type="predicted"/>
<accession>A0A1I7WE80</accession>
<sequence>MHYHGNKLNSKLVNISCLSL</sequence>
<reference evidence="2" key="1">
    <citation type="submission" date="2016-11" db="UniProtKB">
        <authorList>
            <consortium name="WormBaseParasite"/>
        </authorList>
    </citation>
    <scope>IDENTIFICATION</scope>
</reference>
<dbReference type="WBParaSite" id="Hba_03263">
    <property type="protein sequence ID" value="Hba_03263"/>
    <property type="gene ID" value="Hba_03263"/>
</dbReference>
<dbReference type="Proteomes" id="UP000095283">
    <property type="component" value="Unplaced"/>
</dbReference>
<evidence type="ECO:0000313" key="2">
    <source>
        <dbReference type="WBParaSite" id="Hba_03263"/>
    </source>
</evidence>